<dbReference type="Gene3D" id="3.10.129.10">
    <property type="entry name" value="Hotdog Thioesterase"/>
    <property type="match status" value="1"/>
</dbReference>
<name>L0R5H0_9BACT</name>
<reference evidence="3" key="1">
    <citation type="submission" date="2012-10" db="EMBL/GenBank/DDBJ databases">
        <authorList>
            <person name="Lefevre C."/>
        </authorList>
    </citation>
    <scope>NUCLEOTIDE SEQUENCE</scope>
    <source>
        <strain evidence="3">BW-1</strain>
    </source>
</reference>
<dbReference type="EMBL" id="HF547348">
    <property type="protein sequence ID" value="CCO06767.1"/>
    <property type="molecule type" value="Genomic_DNA"/>
</dbReference>
<dbReference type="Proteomes" id="UP000191931">
    <property type="component" value="Unassembled WGS sequence"/>
</dbReference>
<feature type="domain" description="ApeI dehydratase-like" evidence="2">
    <location>
        <begin position="58"/>
        <end position="137"/>
    </location>
</feature>
<dbReference type="InterPro" id="IPR029069">
    <property type="entry name" value="HotDog_dom_sf"/>
</dbReference>
<dbReference type="SUPFAM" id="SSF54637">
    <property type="entry name" value="Thioesterase/thiol ester dehydrase-isomerase"/>
    <property type="match status" value="1"/>
</dbReference>
<dbReference type="STRING" id="1246637.MTBBW1_80161"/>
<evidence type="ECO:0000313" key="4">
    <source>
        <dbReference type="EMBL" id="SLM32818.1"/>
    </source>
</evidence>
<gene>
    <name evidence="3" type="ORF">DEMABW1_80161</name>
    <name evidence="4" type="ORF">MTBBW1_80161</name>
</gene>
<dbReference type="AlphaFoldDB" id="L0R5H0"/>
<dbReference type="EMBL" id="FWEV01000325">
    <property type="protein sequence ID" value="SLM32818.1"/>
    <property type="molecule type" value="Genomic_DNA"/>
</dbReference>
<evidence type="ECO:0000256" key="1">
    <source>
        <dbReference type="SAM" id="MobiDB-lite"/>
    </source>
</evidence>
<dbReference type="Pfam" id="PF22818">
    <property type="entry name" value="ApeI-like"/>
    <property type="match status" value="1"/>
</dbReference>
<keyword evidence="5" id="KW-1185">Reference proteome</keyword>
<dbReference type="InterPro" id="IPR054545">
    <property type="entry name" value="ApeI-like"/>
</dbReference>
<protein>
    <recommendedName>
        <fullName evidence="2">ApeI dehydratase-like domain-containing protein</fullName>
    </recommendedName>
</protein>
<evidence type="ECO:0000313" key="5">
    <source>
        <dbReference type="Proteomes" id="UP000191931"/>
    </source>
</evidence>
<sequence length="173" mass="19977">MSLLSDQIRLILDNSFQKNKEKFFHKDKEKCFQNNEEKSPQKNEEESLQKNEEESLQRNEKNYYARLVFDDEFIGFQGHFPGQPVLPGIVMIQTLQLMCEKITGKNARLQSIKDSRFMVPVFPNQLVTLVATLPRRKKAEGTLVKGIFYNGHGKEEKIVAKISILLDMEGDLA</sequence>
<dbReference type="OrthoDB" id="9772788at2"/>
<proteinExistence type="predicted"/>
<reference evidence="3" key="2">
    <citation type="submission" date="2012-12" db="EMBL/GenBank/DDBJ databases">
        <title>Region harboring genes involved in magnetosome formation of Candidatus Desulfamplus magnetosmortis.</title>
        <authorList>
            <person name="Lefevre C.T."/>
            <person name="Bazylinski D.A."/>
        </authorList>
    </citation>
    <scope>NUCLEOTIDE SEQUENCE</scope>
    <source>
        <strain evidence="3">BW-1</strain>
    </source>
</reference>
<reference evidence="4 5" key="3">
    <citation type="submission" date="2017-03" db="EMBL/GenBank/DDBJ databases">
        <authorList>
            <person name="Afonso C.L."/>
            <person name="Miller P.J."/>
            <person name="Scott M.A."/>
            <person name="Spackman E."/>
            <person name="Goraichik I."/>
            <person name="Dimitrov K.M."/>
            <person name="Suarez D.L."/>
            <person name="Swayne D.E."/>
        </authorList>
    </citation>
    <scope>NUCLEOTIDE SEQUENCE [LARGE SCALE GENOMIC DNA]</scope>
    <source>
        <strain evidence="4">PRJEB14757</strain>
    </source>
</reference>
<feature type="region of interest" description="Disordered" evidence="1">
    <location>
        <begin position="31"/>
        <end position="56"/>
    </location>
</feature>
<evidence type="ECO:0000259" key="2">
    <source>
        <dbReference type="Pfam" id="PF22818"/>
    </source>
</evidence>
<dbReference type="GO" id="GO:0016829">
    <property type="term" value="F:lyase activity"/>
    <property type="evidence" value="ECO:0007669"/>
    <property type="project" value="UniProtKB-KW"/>
</dbReference>
<accession>L0R5H0</accession>
<evidence type="ECO:0000313" key="3">
    <source>
        <dbReference type="EMBL" id="CCO06767.1"/>
    </source>
</evidence>
<organism evidence="3">
    <name type="scientific">Desulfamplus magnetovallimortis</name>
    <dbReference type="NCBI Taxonomy" id="1246637"/>
    <lineage>
        <taxon>Bacteria</taxon>
        <taxon>Pseudomonadati</taxon>
        <taxon>Thermodesulfobacteriota</taxon>
        <taxon>Desulfobacteria</taxon>
        <taxon>Desulfobacterales</taxon>
        <taxon>Desulfobacteraceae</taxon>
        <taxon>Desulfamplus</taxon>
    </lineage>
</organism>